<proteinExistence type="predicted"/>
<accession>A0A8S3W037</accession>
<protein>
    <submittedName>
        <fullName evidence="1">(apollo) hypothetical protein</fullName>
    </submittedName>
</protein>
<dbReference type="AlphaFoldDB" id="A0A8S3W037"/>
<dbReference type="Proteomes" id="UP000691718">
    <property type="component" value="Unassembled WGS sequence"/>
</dbReference>
<evidence type="ECO:0000313" key="2">
    <source>
        <dbReference type="Proteomes" id="UP000691718"/>
    </source>
</evidence>
<sequence length="69" mass="8002">MSLCDWMSEVSQVSRHLSGQNIILTENQINQLVNYGAPQTNDVLINVSTFIRIKKQIYKHNILKLLIYL</sequence>
<dbReference type="EMBL" id="CAJQZP010000016">
    <property type="protein sequence ID" value="CAG4932750.1"/>
    <property type="molecule type" value="Genomic_DNA"/>
</dbReference>
<reference evidence="1" key="1">
    <citation type="submission" date="2021-04" db="EMBL/GenBank/DDBJ databases">
        <authorList>
            <person name="Tunstrom K."/>
        </authorList>
    </citation>
    <scope>NUCLEOTIDE SEQUENCE</scope>
</reference>
<name>A0A8S3W037_PARAO</name>
<keyword evidence="2" id="KW-1185">Reference proteome</keyword>
<organism evidence="1 2">
    <name type="scientific">Parnassius apollo</name>
    <name type="common">Apollo butterfly</name>
    <name type="synonym">Papilio apollo</name>
    <dbReference type="NCBI Taxonomy" id="110799"/>
    <lineage>
        <taxon>Eukaryota</taxon>
        <taxon>Metazoa</taxon>
        <taxon>Ecdysozoa</taxon>
        <taxon>Arthropoda</taxon>
        <taxon>Hexapoda</taxon>
        <taxon>Insecta</taxon>
        <taxon>Pterygota</taxon>
        <taxon>Neoptera</taxon>
        <taxon>Endopterygota</taxon>
        <taxon>Lepidoptera</taxon>
        <taxon>Glossata</taxon>
        <taxon>Ditrysia</taxon>
        <taxon>Papilionoidea</taxon>
        <taxon>Papilionidae</taxon>
        <taxon>Parnassiinae</taxon>
        <taxon>Parnassini</taxon>
        <taxon>Parnassius</taxon>
        <taxon>Parnassius</taxon>
    </lineage>
</organism>
<evidence type="ECO:0000313" key="1">
    <source>
        <dbReference type="EMBL" id="CAG4932750.1"/>
    </source>
</evidence>
<gene>
    <name evidence="1" type="ORF">PAPOLLO_LOCUS565</name>
</gene>
<comment type="caution">
    <text evidence="1">The sequence shown here is derived from an EMBL/GenBank/DDBJ whole genome shotgun (WGS) entry which is preliminary data.</text>
</comment>